<sequence length="256" mass="29974">MKLPIEWTDERIKSFEAIKALIKEDITLAYPMPDKECGELQLFCDASDNSIGSTLCQYQPVKNKDGKDELVLRTIANYSCVLNKQARNYNIREKELSAIRLSLEHYKPYLMGRPFCIWSDHRSLIYLQTMKLINTRLYRTAEELACFDFKICYIPGKDNFYADIMSRLKYDQMIEKATKNHADKIPDHMSIIEISGGGDSLISSLSLILFEWKRKEGKINHYEIFNSEYNLKLREKLQKHIYNTPNRYGVTLTKDN</sequence>
<evidence type="ECO:0000259" key="7">
    <source>
        <dbReference type="Pfam" id="PF17917"/>
    </source>
</evidence>
<evidence type="ECO:0000256" key="4">
    <source>
        <dbReference type="ARBA" id="ARBA00022759"/>
    </source>
</evidence>
<dbReference type="Proteomes" id="UP000663842">
    <property type="component" value="Unassembled WGS sequence"/>
</dbReference>
<dbReference type="GO" id="GO:0004519">
    <property type="term" value="F:endonuclease activity"/>
    <property type="evidence" value="ECO:0007669"/>
    <property type="project" value="UniProtKB-KW"/>
</dbReference>
<dbReference type="Proteomes" id="UP000663887">
    <property type="component" value="Unassembled WGS sequence"/>
</dbReference>
<keyword evidence="2" id="KW-0548">Nucleotidyltransferase</keyword>
<dbReference type="InterPro" id="IPR043502">
    <property type="entry name" value="DNA/RNA_pol_sf"/>
</dbReference>
<dbReference type="InterPro" id="IPR041373">
    <property type="entry name" value="RT_RNaseH"/>
</dbReference>
<dbReference type="AlphaFoldDB" id="A0A820N7D2"/>
<dbReference type="SUPFAM" id="SSF56672">
    <property type="entry name" value="DNA/RNA polymerases"/>
    <property type="match status" value="1"/>
</dbReference>
<dbReference type="EMBL" id="CAJNRG010005045">
    <property type="protein sequence ID" value="CAF2071999.1"/>
    <property type="molecule type" value="Genomic_DNA"/>
</dbReference>
<feature type="non-terminal residue" evidence="9">
    <location>
        <position position="256"/>
    </location>
</feature>
<dbReference type="GO" id="GO:0016787">
    <property type="term" value="F:hydrolase activity"/>
    <property type="evidence" value="ECO:0007669"/>
    <property type="project" value="UniProtKB-KW"/>
</dbReference>
<keyword evidence="1" id="KW-0808">Transferase</keyword>
<keyword evidence="6" id="KW-0695">RNA-directed DNA polymerase</keyword>
<dbReference type="InterPro" id="IPR050951">
    <property type="entry name" value="Retrovirus_Pol_polyprotein"/>
</dbReference>
<dbReference type="PANTHER" id="PTHR37984">
    <property type="entry name" value="PROTEIN CBG26694"/>
    <property type="match status" value="1"/>
</dbReference>
<keyword evidence="3" id="KW-0540">Nuclease</keyword>
<evidence type="ECO:0000256" key="1">
    <source>
        <dbReference type="ARBA" id="ARBA00022679"/>
    </source>
</evidence>
<evidence type="ECO:0000313" key="10">
    <source>
        <dbReference type="Proteomes" id="UP000663842"/>
    </source>
</evidence>
<evidence type="ECO:0000313" key="8">
    <source>
        <dbReference type="EMBL" id="CAF2071999.1"/>
    </source>
</evidence>
<evidence type="ECO:0000313" key="9">
    <source>
        <dbReference type="EMBL" id="CAF4383948.1"/>
    </source>
</evidence>
<keyword evidence="4" id="KW-0255">Endonuclease</keyword>
<evidence type="ECO:0000256" key="6">
    <source>
        <dbReference type="ARBA" id="ARBA00022918"/>
    </source>
</evidence>
<reference evidence="9" key="1">
    <citation type="submission" date="2021-02" db="EMBL/GenBank/DDBJ databases">
        <authorList>
            <person name="Nowell W R."/>
        </authorList>
    </citation>
    <scope>NUCLEOTIDE SEQUENCE</scope>
</reference>
<dbReference type="CDD" id="cd09274">
    <property type="entry name" value="RNase_HI_RT_Ty3"/>
    <property type="match status" value="1"/>
</dbReference>
<dbReference type="Pfam" id="PF17917">
    <property type="entry name" value="RT_RNaseH"/>
    <property type="match status" value="1"/>
</dbReference>
<evidence type="ECO:0000256" key="2">
    <source>
        <dbReference type="ARBA" id="ARBA00022695"/>
    </source>
</evidence>
<feature type="domain" description="Reverse transcriptase RNase H-like" evidence="7">
    <location>
        <begin position="39"/>
        <end position="147"/>
    </location>
</feature>
<accession>A0A820N7D2</accession>
<name>A0A820N7D2_9BILA</name>
<gene>
    <name evidence="9" type="ORF">UXM345_LOCUS37552</name>
    <name evidence="8" type="ORF">XDN619_LOCUS12761</name>
</gene>
<organism evidence="9 10">
    <name type="scientific">Rotaria magnacalcarata</name>
    <dbReference type="NCBI Taxonomy" id="392030"/>
    <lineage>
        <taxon>Eukaryota</taxon>
        <taxon>Metazoa</taxon>
        <taxon>Spiralia</taxon>
        <taxon>Gnathifera</taxon>
        <taxon>Rotifera</taxon>
        <taxon>Eurotatoria</taxon>
        <taxon>Bdelloidea</taxon>
        <taxon>Philodinida</taxon>
        <taxon>Philodinidae</taxon>
        <taxon>Rotaria</taxon>
    </lineage>
</organism>
<dbReference type="EMBL" id="CAJOBF010020791">
    <property type="protein sequence ID" value="CAF4383948.1"/>
    <property type="molecule type" value="Genomic_DNA"/>
</dbReference>
<protein>
    <recommendedName>
        <fullName evidence="7">Reverse transcriptase RNase H-like domain-containing protein</fullName>
    </recommendedName>
</protein>
<proteinExistence type="predicted"/>
<evidence type="ECO:0000256" key="5">
    <source>
        <dbReference type="ARBA" id="ARBA00022801"/>
    </source>
</evidence>
<dbReference type="GO" id="GO:0003964">
    <property type="term" value="F:RNA-directed DNA polymerase activity"/>
    <property type="evidence" value="ECO:0007669"/>
    <property type="project" value="UniProtKB-KW"/>
</dbReference>
<evidence type="ECO:0000256" key="3">
    <source>
        <dbReference type="ARBA" id="ARBA00022722"/>
    </source>
</evidence>
<comment type="caution">
    <text evidence="9">The sequence shown here is derived from an EMBL/GenBank/DDBJ whole genome shotgun (WGS) entry which is preliminary data.</text>
</comment>
<keyword evidence="5" id="KW-0378">Hydrolase</keyword>
<dbReference type="PANTHER" id="PTHR37984:SF5">
    <property type="entry name" value="PROTEIN NYNRIN-LIKE"/>
    <property type="match status" value="1"/>
</dbReference>